<evidence type="ECO:0000259" key="1">
    <source>
        <dbReference type="Pfam" id="PF12728"/>
    </source>
</evidence>
<dbReference type="RefSeq" id="WP_068202761.1">
    <property type="nucleotide sequence ID" value="NZ_CP014209.1"/>
</dbReference>
<sequence>MTTSIDRKNGWLGIEQLLTAAEVGRILRCAPTTVSELRRAGDIASIRVGRTYHFAPDDVRAFIAAQRQMGAGAGA</sequence>
<evidence type="ECO:0000313" key="2">
    <source>
        <dbReference type="EMBL" id="ANC31468.1"/>
    </source>
</evidence>
<organism evidence="2 3">
    <name type="scientific">Isoptericola dokdonensis DS-3</name>
    <dbReference type="NCBI Taxonomy" id="1300344"/>
    <lineage>
        <taxon>Bacteria</taxon>
        <taxon>Bacillati</taxon>
        <taxon>Actinomycetota</taxon>
        <taxon>Actinomycetes</taxon>
        <taxon>Micrococcales</taxon>
        <taxon>Promicromonosporaceae</taxon>
        <taxon>Isoptericola</taxon>
    </lineage>
</organism>
<dbReference type="SUPFAM" id="SSF46955">
    <property type="entry name" value="Putative DNA-binding domain"/>
    <property type="match status" value="1"/>
</dbReference>
<protein>
    <submittedName>
        <fullName evidence="2">Helix-turn-helix domain protein</fullName>
    </submittedName>
</protein>
<proteinExistence type="predicted"/>
<dbReference type="STRING" id="1300344.I598_1920"/>
<dbReference type="PATRIC" id="fig|1300344.3.peg.1928"/>
<name>A0A161I7C7_9MICO</name>
<dbReference type="KEGG" id="ido:I598_1920"/>
<dbReference type="InterPro" id="IPR041657">
    <property type="entry name" value="HTH_17"/>
</dbReference>
<dbReference type="Proteomes" id="UP000076794">
    <property type="component" value="Chromosome"/>
</dbReference>
<gene>
    <name evidence="2" type="ORF">I598_1920</name>
</gene>
<dbReference type="AlphaFoldDB" id="A0A161I7C7"/>
<dbReference type="Pfam" id="PF12728">
    <property type="entry name" value="HTH_17"/>
    <property type="match status" value="1"/>
</dbReference>
<keyword evidence="3" id="KW-1185">Reference proteome</keyword>
<dbReference type="InterPro" id="IPR009061">
    <property type="entry name" value="DNA-bd_dom_put_sf"/>
</dbReference>
<accession>A0A161I7C7</accession>
<feature type="domain" description="Helix-turn-helix" evidence="1">
    <location>
        <begin position="17"/>
        <end position="67"/>
    </location>
</feature>
<evidence type="ECO:0000313" key="3">
    <source>
        <dbReference type="Proteomes" id="UP000076794"/>
    </source>
</evidence>
<reference evidence="2 3" key="1">
    <citation type="submission" date="2016-01" db="EMBL/GenBank/DDBJ databases">
        <title>Complete genome sequence of a soil Actinobacterium, Isoptericola dokdonensis DS-3.</title>
        <authorList>
            <person name="Kwon S.-K."/>
            <person name="Kim J.F."/>
        </authorList>
    </citation>
    <scope>NUCLEOTIDE SEQUENCE [LARGE SCALE GENOMIC DNA]</scope>
    <source>
        <strain evidence="2 3">DS-3</strain>
    </source>
</reference>
<dbReference type="EMBL" id="CP014209">
    <property type="protein sequence ID" value="ANC31468.1"/>
    <property type="molecule type" value="Genomic_DNA"/>
</dbReference>